<evidence type="ECO:0000313" key="2">
    <source>
        <dbReference type="EMBL" id="CAI5453539.1"/>
    </source>
</evidence>
<feature type="transmembrane region" description="Helical" evidence="1">
    <location>
        <begin position="42"/>
        <end position="67"/>
    </location>
</feature>
<dbReference type="Proteomes" id="UP001152747">
    <property type="component" value="Unassembled WGS sequence"/>
</dbReference>
<name>A0A9P1J0I5_9PELO</name>
<dbReference type="Gene3D" id="1.20.1070.10">
    <property type="entry name" value="Rhodopsin 7-helix transmembrane proteins"/>
    <property type="match status" value="1"/>
</dbReference>
<feature type="transmembrane region" description="Helical" evidence="1">
    <location>
        <begin position="12"/>
        <end position="30"/>
    </location>
</feature>
<dbReference type="PANTHER" id="PTHR45907:SF16">
    <property type="entry name" value="SERPENTINE RECEPTOR, CLASS J"/>
    <property type="match status" value="1"/>
</dbReference>
<keyword evidence="3" id="KW-1185">Reference proteome</keyword>
<feature type="transmembrane region" description="Helical" evidence="1">
    <location>
        <begin position="197"/>
        <end position="218"/>
    </location>
</feature>
<dbReference type="AlphaFoldDB" id="A0A9P1J0I5"/>
<accession>A0A9P1J0I5</accession>
<sequence>MYINWVFEYVPKIFFVLSLTFNFIFIYLNISDSKKVLGKYRFVLLAFSIFNSVYSIVEITMPIASFGRDMLVLVYLPGGPFEESETFGQLAVSIRCGFISLSYGILTIHFIYRYFALFNPQMNDTMTSKHGIAGLSIFFIMHGVLWSGVCETLVYATDEGRDRVREFFIARYNADISKISFINIFWWSQDPYAMYRSWLAILVVTTISACSISTYCILGYKIVNKLRSVETISHQTRKLHRQLFKTLVIQTLIPIFISFLPCFINWFLPLFGIDIWNWGNFGIVALSAFPFLDAVAIMILLPVYRNRFRLRKGSLETSFKISTFSK</sequence>
<gene>
    <name evidence="2" type="ORF">CAMP_LOCUS16176</name>
</gene>
<keyword evidence="1" id="KW-0812">Transmembrane</keyword>
<dbReference type="SUPFAM" id="SSF81321">
    <property type="entry name" value="Family A G protein-coupled receptor-like"/>
    <property type="match status" value="1"/>
</dbReference>
<keyword evidence="1" id="KW-1133">Transmembrane helix</keyword>
<feature type="transmembrane region" description="Helical" evidence="1">
    <location>
        <begin position="87"/>
        <end position="112"/>
    </location>
</feature>
<dbReference type="OrthoDB" id="5783895at2759"/>
<feature type="transmembrane region" description="Helical" evidence="1">
    <location>
        <begin position="247"/>
        <end position="268"/>
    </location>
</feature>
<proteinExistence type="predicted"/>
<evidence type="ECO:0000313" key="3">
    <source>
        <dbReference type="Proteomes" id="UP001152747"/>
    </source>
</evidence>
<feature type="transmembrane region" description="Helical" evidence="1">
    <location>
        <begin position="132"/>
        <end position="156"/>
    </location>
</feature>
<protein>
    <submittedName>
        <fullName evidence="2">Uncharacterized protein</fullName>
    </submittedName>
</protein>
<dbReference type="InterPro" id="IPR019423">
    <property type="entry name" value="7TM_GPCR_serpentine_rcpt_Srj"/>
</dbReference>
<dbReference type="Pfam" id="PF10319">
    <property type="entry name" value="7TM_GPCR_Srj"/>
    <property type="match status" value="1"/>
</dbReference>
<organism evidence="2 3">
    <name type="scientific">Caenorhabditis angaria</name>
    <dbReference type="NCBI Taxonomy" id="860376"/>
    <lineage>
        <taxon>Eukaryota</taxon>
        <taxon>Metazoa</taxon>
        <taxon>Ecdysozoa</taxon>
        <taxon>Nematoda</taxon>
        <taxon>Chromadorea</taxon>
        <taxon>Rhabditida</taxon>
        <taxon>Rhabditina</taxon>
        <taxon>Rhabditomorpha</taxon>
        <taxon>Rhabditoidea</taxon>
        <taxon>Rhabditidae</taxon>
        <taxon>Peloderinae</taxon>
        <taxon>Caenorhabditis</taxon>
    </lineage>
</organism>
<dbReference type="PANTHER" id="PTHR45907">
    <property type="entry name" value="SERPENTINE RECEPTOR, CLASS J"/>
    <property type="match status" value="1"/>
</dbReference>
<feature type="transmembrane region" description="Helical" evidence="1">
    <location>
        <begin position="280"/>
        <end position="304"/>
    </location>
</feature>
<dbReference type="EMBL" id="CANHGI010000005">
    <property type="protein sequence ID" value="CAI5453539.1"/>
    <property type="molecule type" value="Genomic_DNA"/>
</dbReference>
<evidence type="ECO:0000256" key="1">
    <source>
        <dbReference type="SAM" id="Phobius"/>
    </source>
</evidence>
<keyword evidence="1" id="KW-0472">Membrane</keyword>
<comment type="caution">
    <text evidence="2">The sequence shown here is derived from an EMBL/GenBank/DDBJ whole genome shotgun (WGS) entry which is preliminary data.</text>
</comment>
<reference evidence="2" key="1">
    <citation type="submission" date="2022-11" db="EMBL/GenBank/DDBJ databases">
        <authorList>
            <person name="Kikuchi T."/>
        </authorList>
    </citation>
    <scope>NUCLEOTIDE SEQUENCE</scope>
    <source>
        <strain evidence="2">PS1010</strain>
    </source>
</reference>